<evidence type="ECO:0000313" key="15">
    <source>
        <dbReference type="Proteomes" id="UP000529310"/>
    </source>
</evidence>
<dbReference type="Gene3D" id="2.40.180.10">
    <property type="entry name" value="Catalase core domain"/>
    <property type="match status" value="1"/>
</dbReference>
<dbReference type="EC" id="1.11.1.6" evidence="11"/>
<dbReference type="GO" id="GO:0042542">
    <property type="term" value="P:response to hydrogen peroxide"/>
    <property type="evidence" value="ECO:0007669"/>
    <property type="project" value="TreeGrafter"/>
</dbReference>
<evidence type="ECO:0000256" key="6">
    <source>
        <dbReference type="ARBA" id="ARBA00023004"/>
    </source>
</evidence>
<keyword evidence="15" id="KW-1185">Reference proteome</keyword>
<dbReference type="InterPro" id="IPR002226">
    <property type="entry name" value="Catalase_haem_BS"/>
</dbReference>
<evidence type="ECO:0000256" key="2">
    <source>
        <dbReference type="ARBA" id="ARBA00022559"/>
    </source>
</evidence>
<evidence type="ECO:0000256" key="3">
    <source>
        <dbReference type="ARBA" id="ARBA00022617"/>
    </source>
</evidence>
<dbReference type="Pfam" id="PF00199">
    <property type="entry name" value="Catalase"/>
    <property type="match status" value="1"/>
</dbReference>
<dbReference type="InterPro" id="IPR018028">
    <property type="entry name" value="Catalase"/>
</dbReference>
<dbReference type="PIRSF" id="PIRSF038928">
    <property type="entry name" value="Catalase_clade1-3"/>
    <property type="match status" value="1"/>
</dbReference>
<dbReference type="Proteomes" id="UP000529310">
    <property type="component" value="Unassembled WGS sequence"/>
</dbReference>
<dbReference type="GO" id="GO:0020037">
    <property type="term" value="F:heme binding"/>
    <property type="evidence" value="ECO:0007669"/>
    <property type="project" value="InterPro"/>
</dbReference>
<dbReference type="InterPro" id="IPR024708">
    <property type="entry name" value="Catalase_AS"/>
</dbReference>
<comment type="cofactor">
    <cofactor evidence="10">
        <name>heme</name>
        <dbReference type="ChEBI" id="CHEBI:30413"/>
    </cofactor>
</comment>
<feature type="region of interest" description="Disordered" evidence="12">
    <location>
        <begin position="1"/>
        <end position="44"/>
    </location>
</feature>
<protein>
    <recommendedName>
        <fullName evidence="11">Catalase</fullName>
        <ecNumber evidence="11">1.11.1.6</ecNumber>
    </recommendedName>
</protein>
<feature type="compositionally biased region" description="Low complexity" evidence="12">
    <location>
        <begin position="504"/>
        <end position="517"/>
    </location>
</feature>
<dbReference type="PRINTS" id="PR00067">
    <property type="entry name" value="CATALASE"/>
</dbReference>
<comment type="similarity">
    <text evidence="1 11">Belongs to the catalase family.</text>
</comment>
<evidence type="ECO:0000256" key="12">
    <source>
        <dbReference type="SAM" id="MobiDB-lite"/>
    </source>
</evidence>
<keyword evidence="6 10" id="KW-0408">Iron</keyword>
<gene>
    <name evidence="14" type="ORF">FHX49_001297</name>
</gene>
<evidence type="ECO:0000256" key="1">
    <source>
        <dbReference type="ARBA" id="ARBA00005329"/>
    </source>
</evidence>
<comment type="caution">
    <text evidence="14">The sequence shown here is derived from an EMBL/GenBank/DDBJ whole genome shotgun (WGS) entry which is preliminary data.</text>
</comment>
<keyword evidence="7 11" id="KW-0376">Hydrogen peroxide</keyword>
<feature type="compositionally biased region" description="Polar residues" evidence="12">
    <location>
        <begin position="1"/>
        <end position="29"/>
    </location>
</feature>
<feature type="active site" evidence="9">
    <location>
        <position position="73"/>
    </location>
</feature>
<organism evidence="14 15">
    <name type="scientific">Microbacterium endophyticum</name>
    <dbReference type="NCBI Taxonomy" id="1526412"/>
    <lineage>
        <taxon>Bacteria</taxon>
        <taxon>Bacillati</taxon>
        <taxon>Actinomycetota</taxon>
        <taxon>Actinomycetes</taxon>
        <taxon>Micrococcales</taxon>
        <taxon>Microbacteriaceae</taxon>
        <taxon>Microbacterium</taxon>
    </lineage>
</organism>
<dbReference type="SUPFAM" id="SSF56634">
    <property type="entry name" value="Heme-dependent catalase-like"/>
    <property type="match status" value="1"/>
</dbReference>
<dbReference type="PANTHER" id="PTHR11465:SF9">
    <property type="entry name" value="CATALASE"/>
    <property type="match status" value="1"/>
</dbReference>
<dbReference type="PANTHER" id="PTHR11465">
    <property type="entry name" value="CATALASE"/>
    <property type="match status" value="1"/>
</dbReference>
<dbReference type="GO" id="GO:0004096">
    <property type="term" value="F:catalase activity"/>
    <property type="evidence" value="ECO:0007669"/>
    <property type="project" value="UniProtKB-EC"/>
</dbReference>
<name>A0A7W4YLS4_9MICO</name>
<dbReference type="InterPro" id="IPR024711">
    <property type="entry name" value="Catalase_clade1/3"/>
</dbReference>
<feature type="binding site" description="axial binding residue" evidence="10">
    <location>
        <position position="355"/>
    </location>
    <ligand>
        <name>heme</name>
        <dbReference type="ChEBI" id="CHEBI:30413"/>
    </ligand>
    <ligandPart>
        <name>Fe</name>
        <dbReference type="ChEBI" id="CHEBI:18248"/>
    </ligandPart>
</feature>
<dbReference type="GO" id="GO:0042744">
    <property type="term" value="P:hydrogen peroxide catabolic process"/>
    <property type="evidence" value="ECO:0007669"/>
    <property type="project" value="UniProtKB-KW"/>
</dbReference>
<evidence type="ECO:0000256" key="11">
    <source>
        <dbReference type="RuleBase" id="RU000498"/>
    </source>
</evidence>
<feature type="domain" description="Catalase core" evidence="13">
    <location>
        <begin position="26"/>
        <end position="408"/>
    </location>
</feature>
<evidence type="ECO:0000256" key="4">
    <source>
        <dbReference type="ARBA" id="ARBA00022723"/>
    </source>
</evidence>
<proteinExistence type="inferred from homology"/>
<dbReference type="CDD" id="cd08156">
    <property type="entry name" value="catalase_clade_3"/>
    <property type="match status" value="1"/>
</dbReference>
<dbReference type="InterPro" id="IPR011614">
    <property type="entry name" value="Catalase_core"/>
</dbReference>
<dbReference type="GO" id="GO:0046872">
    <property type="term" value="F:metal ion binding"/>
    <property type="evidence" value="ECO:0007669"/>
    <property type="project" value="UniProtKB-KW"/>
</dbReference>
<dbReference type="SMART" id="SM01060">
    <property type="entry name" value="Catalase"/>
    <property type="match status" value="1"/>
</dbReference>
<comment type="catalytic activity">
    <reaction evidence="8 11">
        <text>2 H2O2 = O2 + 2 H2O</text>
        <dbReference type="Rhea" id="RHEA:20309"/>
        <dbReference type="ChEBI" id="CHEBI:15377"/>
        <dbReference type="ChEBI" id="CHEBI:15379"/>
        <dbReference type="ChEBI" id="CHEBI:16240"/>
        <dbReference type="EC" id="1.11.1.6"/>
    </reaction>
</comment>
<evidence type="ECO:0000256" key="10">
    <source>
        <dbReference type="PIRSR" id="PIRSR038928-2"/>
    </source>
</evidence>
<accession>A0A7W4YLS4</accession>
<dbReference type="Pfam" id="PF06628">
    <property type="entry name" value="Catalase-rel"/>
    <property type="match status" value="1"/>
</dbReference>
<evidence type="ECO:0000256" key="5">
    <source>
        <dbReference type="ARBA" id="ARBA00023002"/>
    </source>
</evidence>
<dbReference type="InterPro" id="IPR040333">
    <property type="entry name" value="Catalase_3"/>
</dbReference>
<sequence>MPQLPESNDGTSIATNPSAEAELGSTTDTGAPAPSDRNSLTVGADGPIVLHDVHFLNQMAHFNRERTPERNVHAKGSGAFGHFETTGDVTAYTKAGLFQPGVKTEMLARFSTVAGEQGSPDTWRDPRGFALKFYTDEGNYDLVGNNTPVFFIRDTMKFPHFIRSQKRRGGNGLRDNNMQWDFWSLNPESAHQVTYLMGDRGIPASYRQMNGYGSHTYMWVNAAGEKCWVKYHFHSNQGVAGLTDQDATRIAGEDADFHRRDLYNSIEQGDFPSWTLSVQIMPYEDAKDYRINPFDLTKIWPHADYPLIEVGTMTLDRNPDNFFAQIEQAAFEPSALVPGIGFSPDKMLLGRAFAYSDTHRHRIGANYQQLPVNRPHVELNTYTQDGPMAYDHRGDDPVYAPNSFGRGYADNVGEVDPGWESDGPMVRQAYTLRAEDDDFSQAGSLVRDVWNDEQRAAFVKTVAGHLLGGVTGDVLERAFAYWKAVDAATGASIEELVREKADLGAPGAQPDAAKAAASDPITEPDTNAAK</sequence>
<keyword evidence="4 10" id="KW-0479">Metal-binding</keyword>
<keyword evidence="2 11" id="KW-0575">Peroxidase</keyword>
<dbReference type="RefSeq" id="WP_165140961.1">
    <property type="nucleotide sequence ID" value="NZ_CP049255.1"/>
</dbReference>
<dbReference type="InterPro" id="IPR020835">
    <property type="entry name" value="Catalase_sf"/>
</dbReference>
<evidence type="ECO:0000256" key="9">
    <source>
        <dbReference type="PIRSR" id="PIRSR038928-1"/>
    </source>
</evidence>
<evidence type="ECO:0000256" key="8">
    <source>
        <dbReference type="ARBA" id="ARBA00049254"/>
    </source>
</evidence>
<dbReference type="FunFam" id="2.40.180.10:FF:000001">
    <property type="entry name" value="Catalase"/>
    <property type="match status" value="1"/>
</dbReference>
<reference evidence="14 15" key="1">
    <citation type="submission" date="2020-08" db="EMBL/GenBank/DDBJ databases">
        <title>Sequencing the genomes of 1000 actinobacteria strains.</title>
        <authorList>
            <person name="Klenk H.-P."/>
        </authorList>
    </citation>
    <scope>NUCLEOTIDE SEQUENCE [LARGE SCALE GENOMIC DNA]</scope>
    <source>
        <strain evidence="14 15">DSM 27099</strain>
    </source>
</reference>
<feature type="active site" evidence="9">
    <location>
        <position position="145"/>
    </location>
</feature>
<dbReference type="EMBL" id="JACHWQ010000003">
    <property type="protein sequence ID" value="MBB2975730.1"/>
    <property type="molecule type" value="Genomic_DNA"/>
</dbReference>
<keyword evidence="5 11" id="KW-0560">Oxidoreductase</keyword>
<dbReference type="PROSITE" id="PS00438">
    <property type="entry name" value="CATALASE_2"/>
    <property type="match status" value="1"/>
</dbReference>
<dbReference type="PROSITE" id="PS51402">
    <property type="entry name" value="CATALASE_3"/>
    <property type="match status" value="1"/>
</dbReference>
<dbReference type="PROSITE" id="PS00437">
    <property type="entry name" value="CATALASE_1"/>
    <property type="match status" value="1"/>
</dbReference>
<feature type="region of interest" description="Disordered" evidence="12">
    <location>
        <begin position="502"/>
        <end position="530"/>
    </location>
</feature>
<dbReference type="AlphaFoldDB" id="A0A7W4YLS4"/>
<dbReference type="InterPro" id="IPR010582">
    <property type="entry name" value="Catalase_immune_responsive"/>
</dbReference>
<evidence type="ECO:0000256" key="7">
    <source>
        <dbReference type="ARBA" id="ARBA00023324"/>
    </source>
</evidence>
<keyword evidence="3 10" id="KW-0349">Heme</keyword>
<dbReference type="GO" id="GO:0005737">
    <property type="term" value="C:cytoplasm"/>
    <property type="evidence" value="ECO:0007669"/>
    <property type="project" value="TreeGrafter"/>
</dbReference>
<evidence type="ECO:0000259" key="13">
    <source>
        <dbReference type="SMART" id="SM01060"/>
    </source>
</evidence>
<evidence type="ECO:0000313" key="14">
    <source>
        <dbReference type="EMBL" id="MBB2975730.1"/>
    </source>
</evidence>